<name>A0A5C4VQ62_9ACTN</name>
<dbReference type="GO" id="GO:0003677">
    <property type="term" value="F:DNA binding"/>
    <property type="evidence" value="ECO:0007669"/>
    <property type="project" value="InterPro"/>
</dbReference>
<evidence type="ECO:0000259" key="1">
    <source>
        <dbReference type="Pfam" id="PF12728"/>
    </source>
</evidence>
<organism evidence="2 3">
    <name type="scientific">Nocardioides albidus</name>
    <dbReference type="NCBI Taxonomy" id="1517589"/>
    <lineage>
        <taxon>Bacteria</taxon>
        <taxon>Bacillati</taxon>
        <taxon>Actinomycetota</taxon>
        <taxon>Actinomycetes</taxon>
        <taxon>Propionibacteriales</taxon>
        <taxon>Nocardioidaceae</taxon>
        <taxon>Nocardioides</taxon>
    </lineage>
</organism>
<dbReference type="AlphaFoldDB" id="A0A5C4VQ62"/>
<dbReference type="InterPro" id="IPR009061">
    <property type="entry name" value="DNA-bd_dom_put_sf"/>
</dbReference>
<dbReference type="OrthoDB" id="5524782at2"/>
<evidence type="ECO:0000313" key="2">
    <source>
        <dbReference type="EMBL" id="TNM37596.1"/>
    </source>
</evidence>
<comment type="caution">
    <text evidence="2">The sequence shown here is derived from an EMBL/GenBank/DDBJ whole genome shotgun (WGS) entry which is preliminary data.</text>
</comment>
<dbReference type="Pfam" id="PF12728">
    <property type="entry name" value="HTH_17"/>
    <property type="match status" value="1"/>
</dbReference>
<dbReference type="InterPro" id="IPR041657">
    <property type="entry name" value="HTH_17"/>
</dbReference>
<keyword evidence="3" id="KW-1185">Reference proteome</keyword>
<reference evidence="2 3" key="1">
    <citation type="journal article" date="2016" name="Int. J. Syst. Evol. Microbiol.">
        <title>Nocardioides albidus sp. nov., an actinobacterium isolated from garden soil.</title>
        <authorList>
            <person name="Singh H."/>
            <person name="Du J."/>
            <person name="Trinh H."/>
            <person name="Won K."/>
            <person name="Yang J.E."/>
            <person name="Yin C."/>
            <person name="Kook M."/>
            <person name="Yi T.H."/>
        </authorList>
    </citation>
    <scope>NUCLEOTIDE SEQUENCE [LARGE SCALE GENOMIC DNA]</scope>
    <source>
        <strain evidence="2 3">CCTCC AB 2015297</strain>
    </source>
</reference>
<dbReference type="SUPFAM" id="SSF46955">
    <property type="entry name" value="Putative DNA-binding domain"/>
    <property type="match status" value="1"/>
</dbReference>
<protein>
    <submittedName>
        <fullName evidence="2">Helix-turn-helix domain-containing protein</fullName>
    </submittedName>
</protein>
<accession>A0A5C4VQ62</accession>
<dbReference type="Proteomes" id="UP000313231">
    <property type="component" value="Unassembled WGS sequence"/>
</dbReference>
<proteinExistence type="predicted"/>
<dbReference type="EMBL" id="VDMP01000026">
    <property type="protein sequence ID" value="TNM37596.1"/>
    <property type="molecule type" value="Genomic_DNA"/>
</dbReference>
<dbReference type="RefSeq" id="WP_139624143.1">
    <property type="nucleotide sequence ID" value="NZ_VDMP01000026.1"/>
</dbReference>
<evidence type="ECO:0000313" key="3">
    <source>
        <dbReference type="Proteomes" id="UP000313231"/>
    </source>
</evidence>
<gene>
    <name evidence="2" type="ORF">FHP29_17525</name>
</gene>
<sequence>MPDSPGSPGSPRFLTLTDVAEVLNTSSAQVYALVRRGELPAIKIGGRGQWRVEGSRLEEYIKQQYRQTEQYVAEHPFVESEVD</sequence>
<dbReference type="NCBIfam" id="TIGR01764">
    <property type="entry name" value="excise"/>
    <property type="match status" value="1"/>
</dbReference>
<feature type="domain" description="Helix-turn-helix" evidence="1">
    <location>
        <begin position="13"/>
        <end position="64"/>
    </location>
</feature>
<dbReference type="InterPro" id="IPR010093">
    <property type="entry name" value="SinI_DNA-bd"/>
</dbReference>